<name>A0A1X7UCQ2_AMPQE</name>
<evidence type="ECO:0000313" key="1">
    <source>
        <dbReference type="EnsemblMetazoa" id="Aqu2.1.25547_001"/>
    </source>
</evidence>
<reference evidence="1" key="1">
    <citation type="submission" date="2017-05" db="UniProtKB">
        <authorList>
            <consortium name="EnsemblMetazoa"/>
        </authorList>
    </citation>
    <scope>IDENTIFICATION</scope>
</reference>
<dbReference type="InParanoid" id="A0A1X7UCQ2"/>
<dbReference type="OrthoDB" id="6155266at2759"/>
<organism evidence="1">
    <name type="scientific">Amphimedon queenslandica</name>
    <name type="common">Sponge</name>
    <dbReference type="NCBI Taxonomy" id="400682"/>
    <lineage>
        <taxon>Eukaryota</taxon>
        <taxon>Metazoa</taxon>
        <taxon>Porifera</taxon>
        <taxon>Demospongiae</taxon>
        <taxon>Heteroscleromorpha</taxon>
        <taxon>Haplosclerida</taxon>
        <taxon>Niphatidae</taxon>
        <taxon>Amphimedon</taxon>
    </lineage>
</organism>
<dbReference type="PANTHER" id="PTHR47331:SF5">
    <property type="entry name" value="RIBONUCLEASE H"/>
    <property type="match status" value="1"/>
</dbReference>
<dbReference type="EnsemblMetazoa" id="Aqu2.1.25547_001">
    <property type="protein sequence ID" value="Aqu2.1.25547_001"/>
    <property type="gene ID" value="Aqu2.1.25547"/>
</dbReference>
<sequence>MSQLSCYTQYRDLSHIQQLDIADMAQDGGLTIAPQVLIGSDFCWQLVTGRQIRECGPVALQTRLGWVLTGPISSVKQHITATMMTFALQMSAKNNKELKRQLREFWDLESLGFFDHESSLYEQFKRNVVFRDGRYEVPLPWKCPLQDISCNYQLYLKRIRSQLRRLQRAPRLLREYYGIIQGQLKNGMIEQVPEPEIEDHDKTHNLPHHAVI</sequence>
<dbReference type="OMA" id="NCENERC"/>
<dbReference type="PANTHER" id="PTHR47331">
    <property type="entry name" value="PHD-TYPE DOMAIN-CONTAINING PROTEIN"/>
    <property type="match status" value="1"/>
</dbReference>
<proteinExistence type="predicted"/>
<protein>
    <submittedName>
        <fullName evidence="1">Uncharacterized protein</fullName>
    </submittedName>
</protein>
<accession>A0A1X7UCQ2</accession>
<dbReference type="AlphaFoldDB" id="A0A1X7UCQ2"/>